<dbReference type="Pfam" id="PF00069">
    <property type="entry name" value="Pkinase"/>
    <property type="match status" value="1"/>
</dbReference>
<dbReference type="SUPFAM" id="SSF56112">
    <property type="entry name" value="Protein kinase-like (PK-like)"/>
    <property type="match status" value="1"/>
</dbReference>
<keyword evidence="4 8" id="KW-0418">Kinase</keyword>
<feature type="compositionally biased region" description="Low complexity" evidence="6">
    <location>
        <begin position="25"/>
        <end position="45"/>
    </location>
</feature>
<accession>A0A9P6U4L6</accession>
<dbReference type="EMBL" id="JAAAJB010000282">
    <property type="protein sequence ID" value="KAG0259506.1"/>
    <property type="molecule type" value="Genomic_DNA"/>
</dbReference>
<feature type="compositionally biased region" description="Gly residues" evidence="6">
    <location>
        <begin position="133"/>
        <end position="143"/>
    </location>
</feature>
<feature type="compositionally biased region" description="Polar residues" evidence="6">
    <location>
        <begin position="144"/>
        <end position="153"/>
    </location>
</feature>
<gene>
    <name evidence="8" type="primary">CHEK2_1</name>
    <name evidence="8" type="ORF">DFQ27_004042</name>
</gene>
<dbReference type="GO" id="GO:0000407">
    <property type="term" value="C:phagophore assembly site"/>
    <property type="evidence" value="ECO:0007669"/>
    <property type="project" value="TreeGrafter"/>
</dbReference>
<keyword evidence="5" id="KW-0067">ATP-binding</keyword>
<feature type="compositionally biased region" description="Basic and acidic residues" evidence="6">
    <location>
        <begin position="109"/>
        <end position="127"/>
    </location>
</feature>
<dbReference type="Proteomes" id="UP000807716">
    <property type="component" value="Unassembled WGS sequence"/>
</dbReference>
<evidence type="ECO:0000313" key="8">
    <source>
        <dbReference type="EMBL" id="KAG0259506.1"/>
    </source>
</evidence>
<evidence type="ECO:0000313" key="9">
    <source>
        <dbReference type="Proteomes" id="UP000807716"/>
    </source>
</evidence>
<feature type="compositionally biased region" description="Low complexity" evidence="6">
    <location>
        <begin position="92"/>
        <end position="108"/>
    </location>
</feature>
<dbReference type="GO" id="GO:0005829">
    <property type="term" value="C:cytosol"/>
    <property type="evidence" value="ECO:0007669"/>
    <property type="project" value="TreeGrafter"/>
</dbReference>
<dbReference type="PROSITE" id="PS50011">
    <property type="entry name" value="PROTEIN_KINASE_DOM"/>
    <property type="match status" value="1"/>
</dbReference>
<dbReference type="InterPro" id="IPR000719">
    <property type="entry name" value="Prot_kinase_dom"/>
</dbReference>
<dbReference type="InterPro" id="IPR045269">
    <property type="entry name" value="Atg1-like"/>
</dbReference>
<comment type="caution">
    <text evidence="8">The sequence shown here is derived from an EMBL/GenBank/DDBJ whole genome shotgun (WGS) entry which is preliminary data.</text>
</comment>
<sequence length="453" mass="50712">MSSGTFRIPAEPNRQRPRSPGTADASTSSGNGNSQQQSGANSSLLPLPPPLSPPQQQQQQHQQQGQQTQQHEPENANASLSRSSREPLTEVSGSQAQGSTSWSSSSHAGEGHDYSQELRDGMTEYRHPSKGKGVVGGGEGEGGQATQLPTQLDPTQVIGLDPTQVIGLDLTQLGDDDEEDQNDEGIPFATLIGQDGLADVILRDKMQEMTFGASHECDVQLRPRKLGLCPTGNKLRLPWFRLTIKRHENRHSRIPTQPSVYIEDLNGFGTYLDDRLVTKPQLVQWGVHIQGSPNGAKNYFQYLFRSNKKDDAPFEVEGKEATYRVFEPFGEGQYSTVWKAVNVDDDKQVYACKDMDKHRRDFNPIELACMKQEVKILKSLKHENIIKFVDEAEVENHIYIFTEYVCGYTLDDIFIRLGNYIDEPTCRKIIKQVCKALCYLHSISIVHRDIKSE</sequence>
<evidence type="ECO:0000259" key="7">
    <source>
        <dbReference type="PROSITE" id="PS50011"/>
    </source>
</evidence>
<feature type="region of interest" description="Disordered" evidence="6">
    <location>
        <begin position="1"/>
        <end position="153"/>
    </location>
</feature>
<dbReference type="GO" id="GO:0004674">
    <property type="term" value="F:protein serine/threonine kinase activity"/>
    <property type="evidence" value="ECO:0007669"/>
    <property type="project" value="UniProtKB-EC"/>
</dbReference>
<dbReference type="InterPro" id="IPR011009">
    <property type="entry name" value="Kinase-like_dom_sf"/>
</dbReference>
<dbReference type="GO" id="GO:0000045">
    <property type="term" value="P:autophagosome assembly"/>
    <property type="evidence" value="ECO:0007669"/>
    <property type="project" value="TreeGrafter"/>
</dbReference>
<keyword evidence="9" id="KW-1185">Reference proteome</keyword>
<dbReference type="GO" id="GO:0005524">
    <property type="term" value="F:ATP binding"/>
    <property type="evidence" value="ECO:0007669"/>
    <property type="project" value="UniProtKB-KW"/>
</dbReference>
<evidence type="ECO:0000256" key="6">
    <source>
        <dbReference type="SAM" id="MobiDB-lite"/>
    </source>
</evidence>
<name>A0A9P6U4L6_9FUNG</name>
<keyword evidence="2" id="KW-0808">Transferase</keyword>
<dbReference type="PANTHER" id="PTHR24348">
    <property type="entry name" value="SERINE/THREONINE-PROTEIN KINASE UNC-51-RELATED"/>
    <property type="match status" value="1"/>
</dbReference>
<protein>
    <recommendedName>
        <fullName evidence="1">non-specific serine/threonine protein kinase</fullName>
        <ecNumber evidence="1">2.7.11.1</ecNumber>
    </recommendedName>
</protein>
<dbReference type="AlphaFoldDB" id="A0A9P6U4L6"/>
<dbReference type="GO" id="GO:0010506">
    <property type="term" value="P:regulation of autophagy"/>
    <property type="evidence" value="ECO:0007669"/>
    <property type="project" value="InterPro"/>
</dbReference>
<dbReference type="SMART" id="SM00220">
    <property type="entry name" value="S_TKc"/>
    <property type="match status" value="1"/>
</dbReference>
<evidence type="ECO:0000256" key="4">
    <source>
        <dbReference type="ARBA" id="ARBA00022777"/>
    </source>
</evidence>
<keyword evidence="3" id="KW-0547">Nucleotide-binding</keyword>
<feature type="compositionally biased region" description="Low complexity" evidence="6">
    <location>
        <begin position="54"/>
        <end position="70"/>
    </location>
</feature>
<evidence type="ECO:0000256" key="5">
    <source>
        <dbReference type="ARBA" id="ARBA00022840"/>
    </source>
</evidence>
<dbReference type="GO" id="GO:0016020">
    <property type="term" value="C:membrane"/>
    <property type="evidence" value="ECO:0007669"/>
    <property type="project" value="TreeGrafter"/>
</dbReference>
<reference evidence="8" key="1">
    <citation type="journal article" date="2020" name="Fungal Divers.">
        <title>Resolving the Mortierellaceae phylogeny through synthesis of multi-gene phylogenetics and phylogenomics.</title>
        <authorList>
            <person name="Vandepol N."/>
            <person name="Liber J."/>
            <person name="Desiro A."/>
            <person name="Na H."/>
            <person name="Kennedy M."/>
            <person name="Barry K."/>
            <person name="Grigoriev I.V."/>
            <person name="Miller A.N."/>
            <person name="O'Donnell K."/>
            <person name="Stajich J.E."/>
            <person name="Bonito G."/>
        </authorList>
    </citation>
    <scope>NUCLEOTIDE SEQUENCE</scope>
    <source>
        <strain evidence="8">BC1065</strain>
    </source>
</reference>
<dbReference type="GO" id="GO:0005776">
    <property type="term" value="C:autophagosome"/>
    <property type="evidence" value="ECO:0007669"/>
    <property type="project" value="TreeGrafter"/>
</dbReference>
<evidence type="ECO:0000256" key="3">
    <source>
        <dbReference type="ARBA" id="ARBA00022741"/>
    </source>
</evidence>
<dbReference type="PANTHER" id="PTHR24348:SF22">
    <property type="entry name" value="NON-SPECIFIC SERINE_THREONINE PROTEIN KINASE"/>
    <property type="match status" value="1"/>
</dbReference>
<feature type="non-terminal residue" evidence="8">
    <location>
        <position position="453"/>
    </location>
</feature>
<dbReference type="EC" id="2.7.11.1" evidence="1"/>
<proteinExistence type="predicted"/>
<evidence type="ECO:0000256" key="2">
    <source>
        <dbReference type="ARBA" id="ARBA00022679"/>
    </source>
</evidence>
<feature type="domain" description="Protein kinase" evidence="7">
    <location>
        <begin position="323"/>
        <end position="453"/>
    </location>
</feature>
<dbReference type="OrthoDB" id="10252171at2759"/>
<evidence type="ECO:0000256" key="1">
    <source>
        <dbReference type="ARBA" id="ARBA00012513"/>
    </source>
</evidence>
<organism evidence="8 9">
    <name type="scientific">Actinomortierella ambigua</name>
    <dbReference type="NCBI Taxonomy" id="1343610"/>
    <lineage>
        <taxon>Eukaryota</taxon>
        <taxon>Fungi</taxon>
        <taxon>Fungi incertae sedis</taxon>
        <taxon>Mucoromycota</taxon>
        <taxon>Mortierellomycotina</taxon>
        <taxon>Mortierellomycetes</taxon>
        <taxon>Mortierellales</taxon>
        <taxon>Mortierellaceae</taxon>
        <taxon>Actinomortierella</taxon>
    </lineage>
</organism>
<dbReference type="Gene3D" id="1.10.510.10">
    <property type="entry name" value="Transferase(Phosphotransferase) domain 1"/>
    <property type="match status" value="1"/>
</dbReference>